<dbReference type="Proteomes" id="UP001652580">
    <property type="component" value="Chromosome 15"/>
</dbReference>
<proteinExistence type="inferred from homology"/>
<accession>A0ABM3S791</accession>
<dbReference type="Pfam" id="PF00927">
    <property type="entry name" value="Transglut_C"/>
    <property type="match status" value="2"/>
</dbReference>
<dbReference type="Gene3D" id="2.60.40.10">
    <property type="entry name" value="Immunoglobulins"/>
    <property type="match status" value="3"/>
</dbReference>
<name>A0ABM3S791_BALAC</name>
<evidence type="ECO:0000256" key="1">
    <source>
        <dbReference type="ARBA" id="ARBA00005968"/>
    </source>
</evidence>
<dbReference type="Pfam" id="PF00868">
    <property type="entry name" value="Transglut_N"/>
    <property type="match status" value="1"/>
</dbReference>
<evidence type="ECO:0000313" key="4">
    <source>
        <dbReference type="Proteomes" id="UP001652580"/>
    </source>
</evidence>
<dbReference type="InterPro" id="IPR013783">
    <property type="entry name" value="Ig-like_fold"/>
</dbReference>
<dbReference type="InterPro" id="IPR014756">
    <property type="entry name" value="Ig_E-set"/>
</dbReference>
<feature type="region of interest" description="Disordered" evidence="2">
    <location>
        <begin position="1"/>
        <end position="37"/>
    </location>
</feature>
<dbReference type="Gene3D" id="3.90.260.10">
    <property type="entry name" value="Transglutaminase-like"/>
    <property type="match status" value="1"/>
</dbReference>
<evidence type="ECO:0000313" key="5">
    <source>
        <dbReference type="RefSeq" id="XP_057385691.1"/>
    </source>
</evidence>
<dbReference type="PANTHER" id="PTHR11590:SF36">
    <property type="entry name" value="PROTEIN-GLUTAMINE GAMMA-GLUTAMYLTRANSFERASE E"/>
    <property type="match status" value="1"/>
</dbReference>
<comment type="similarity">
    <text evidence="1">Belongs to the transglutaminase superfamily. Transglutaminase family.</text>
</comment>
<organism evidence="4 5">
    <name type="scientific">Balaenoptera acutorostrata</name>
    <name type="common">Common minke whale</name>
    <name type="synonym">Balaena rostrata</name>
    <dbReference type="NCBI Taxonomy" id="9767"/>
    <lineage>
        <taxon>Eukaryota</taxon>
        <taxon>Metazoa</taxon>
        <taxon>Chordata</taxon>
        <taxon>Craniata</taxon>
        <taxon>Vertebrata</taxon>
        <taxon>Euteleostomi</taxon>
        <taxon>Mammalia</taxon>
        <taxon>Eutheria</taxon>
        <taxon>Laurasiatheria</taxon>
        <taxon>Artiodactyla</taxon>
        <taxon>Whippomorpha</taxon>
        <taxon>Cetacea</taxon>
        <taxon>Mysticeti</taxon>
        <taxon>Balaenopteridae</taxon>
        <taxon>Balaenoptera</taxon>
    </lineage>
</organism>
<dbReference type="SUPFAM" id="SSF54001">
    <property type="entry name" value="Cysteine proteinases"/>
    <property type="match status" value="1"/>
</dbReference>
<feature type="region of interest" description="Disordered" evidence="2">
    <location>
        <begin position="190"/>
        <end position="219"/>
    </location>
</feature>
<sequence length="975" mass="108172">MGAVKGRSSDCSPAAGAARCSPDYRETRVPVPGWRNPDLRLQIQGARRPPPDPAPCDSSPWLLITMATRGRSGNFRVLGARLLPRDPASSGSSWLRRITVATWEISGLGRGDLERPRVLLTLRSDPGADQVEDSIVTLRILQRTGLCPALGPPRAQAVSAVPLCTLRLTYVVKNTRSELRLLGLESKSFLGTPSSPNPSSPPLAKTMSHDSPHTRERLEGQEQRLQLPVGGTGTSQEPSPLSCSASQEAFSRPLRLVQGQSKYCHGVGNTITTLPISSLLFCLAALELKSVNWQTTDNGQAHHTDKFFSQELIVRRGQLFYMSVTLHRSLSHREVTFTASTGPYPSESTKTKAVFPLSNKIRGTGWGAQLMYNKNNVLSISILSPANAPIGRYSLSIQISSEGNYSTLKLGTFILLFNPWLQADSVFMSNHDEREEYVQEDSGIIFMGRASYISMIGWNYGQFEEGILNICLSLLDNSLNFRRDPVNDVACRDDPQYIGRVLSAMINNNDDYGVIAGNWSGNYTGGQHPRHWNGSVEILKKWQISGFRPVRYGQCWVFAGTLNTALRCLGIPSRVITNFSSAHDTDQNLSVDVYYDPRGWPMDKGSDSIWNFHVWNEAWFKRTDLSPSYSGWQVLDATPQERSQGVFQCGPASVIALREGNVDWDFDMPFIFAEVNADRITWIYNSWTGGLKKNSSDSDIVGKYISTKAVGSNTRMDVTENYKYPEGSRQERQAFEKALGKLKPYMAFRATAAGRLSTAELKPSISGKFKITGALTVGKEVNLALMFKNLTSDSKTVMVNMTAWTIVYNGTLVHEVWKDSVTLTLGPEEEIQHPVKIAYALYEKYLKADNMIRATAVCQVTDETEVVVERDIILDNPTLTLEVLDQAQVQKPVTVKVLFSNPLDELVTDCKLMVEGSGLLLDSLKIDMPTLNPRQQSYVDFEILPTRSGTKQLLANFSCNKFPAIKGMLSIKVNK</sequence>
<evidence type="ECO:0000256" key="2">
    <source>
        <dbReference type="SAM" id="MobiDB-lite"/>
    </source>
</evidence>
<gene>
    <name evidence="5" type="primary">TGM3</name>
</gene>
<reference evidence="5" key="1">
    <citation type="submission" date="2025-08" db="UniProtKB">
        <authorList>
            <consortium name="RefSeq"/>
        </authorList>
    </citation>
    <scope>IDENTIFICATION</scope>
</reference>
<dbReference type="PROSITE" id="PS00547">
    <property type="entry name" value="TRANSGLUTAMINASES"/>
    <property type="match status" value="1"/>
</dbReference>
<dbReference type="SUPFAM" id="SSF49309">
    <property type="entry name" value="Transglutaminase, two C-terminal domains"/>
    <property type="match status" value="2"/>
</dbReference>
<dbReference type="PANTHER" id="PTHR11590">
    <property type="entry name" value="PROTEIN-GLUTAMINE GAMMA-GLUTAMYLTRANSFERASE"/>
    <property type="match status" value="1"/>
</dbReference>
<dbReference type="InterPro" id="IPR050779">
    <property type="entry name" value="Transglutaminase"/>
</dbReference>
<dbReference type="InterPro" id="IPR038765">
    <property type="entry name" value="Papain-like_cys_pep_sf"/>
</dbReference>
<dbReference type="InterPro" id="IPR036985">
    <property type="entry name" value="Transglutaminase-like_sf"/>
</dbReference>
<dbReference type="Pfam" id="PF01841">
    <property type="entry name" value="Transglut_core"/>
    <property type="match status" value="1"/>
</dbReference>
<dbReference type="InterPro" id="IPR013808">
    <property type="entry name" value="Transglutaminase_AS"/>
</dbReference>
<keyword evidence="4" id="KW-1185">Reference proteome</keyword>
<dbReference type="InterPro" id="IPR002931">
    <property type="entry name" value="Transglutaminase-like"/>
</dbReference>
<dbReference type="SUPFAM" id="SSF81296">
    <property type="entry name" value="E set domains"/>
    <property type="match status" value="1"/>
</dbReference>
<feature type="compositionally biased region" description="Basic and acidic residues" evidence="2">
    <location>
        <begin position="207"/>
        <end position="219"/>
    </location>
</feature>
<protein>
    <submittedName>
        <fullName evidence="5">Protein-glutamine gamma-glutamyltransferase E</fullName>
    </submittedName>
</protein>
<dbReference type="InterPro" id="IPR001102">
    <property type="entry name" value="Transglutaminase_N"/>
</dbReference>
<dbReference type="InterPro" id="IPR008958">
    <property type="entry name" value="Transglutaminase_C"/>
</dbReference>
<dbReference type="GeneID" id="103017852"/>
<dbReference type="RefSeq" id="XP_057385691.1">
    <property type="nucleotide sequence ID" value="XM_057529708.1"/>
</dbReference>
<evidence type="ECO:0000259" key="3">
    <source>
        <dbReference type="SMART" id="SM00460"/>
    </source>
</evidence>
<dbReference type="SMART" id="SM00460">
    <property type="entry name" value="TGc"/>
    <property type="match status" value="1"/>
</dbReference>
<feature type="domain" description="Transglutaminase-like" evidence="3">
    <location>
        <begin position="547"/>
        <end position="639"/>
    </location>
</feature>
<dbReference type="InterPro" id="IPR036238">
    <property type="entry name" value="Transglutaminase_C_sf"/>
</dbReference>